<dbReference type="PANTHER" id="PTHR10257:SF28">
    <property type="entry name" value="SERINE_THREONINE PROTEIN PHOSPHATASE 2A REGULATORY SUBUNIT"/>
    <property type="match status" value="1"/>
</dbReference>
<accession>A0A2Z7AGV9</accession>
<dbReference type="GO" id="GO:0019888">
    <property type="term" value="F:protein phosphatase regulator activity"/>
    <property type="evidence" value="ECO:0007669"/>
    <property type="project" value="InterPro"/>
</dbReference>
<evidence type="ECO:0000313" key="2">
    <source>
        <dbReference type="EMBL" id="KZV20944.1"/>
    </source>
</evidence>
<dbReference type="OrthoDB" id="768580at2759"/>
<dbReference type="FunFam" id="1.25.10.10:FF:000331">
    <property type="entry name" value="Phosphoprotein phosphatase, putative"/>
    <property type="match status" value="1"/>
</dbReference>
<dbReference type="GO" id="GO:0000159">
    <property type="term" value="C:protein phosphatase type 2A complex"/>
    <property type="evidence" value="ECO:0007669"/>
    <property type="project" value="InterPro"/>
</dbReference>
<evidence type="ECO:0000256" key="1">
    <source>
        <dbReference type="SAM" id="MobiDB-lite"/>
    </source>
</evidence>
<dbReference type="AlphaFoldDB" id="A0A2Z7AGV9"/>
<evidence type="ECO:0000313" key="3">
    <source>
        <dbReference type="Proteomes" id="UP000250235"/>
    </source>
</evidence>
<reference evidence="2 3" key="1">
    <citation type="journal article" date="2015" name="Proc. Natl. Acad. Sci. U.S.A.">
        <title>The resurrection genome of Boea hygrometrica: A blueprint for survival of dehydration.</title>
        <authorList>
            <person name="Xiao L."/>
            <person name="Yang G."/>
            <person name="Zhang L."/>
            <person name="Yang X."/>
            <person name="Zhao S."/>
            <person name="Ji Z."/>
            <person name="Zhou Q."/>
            <person name="Hu M."/>
            <person name="Wang Y."/>
            <person name="Chen M."/>
            <person name="Xu Y."/>
            <person name="Jin H."/>
            <person name="Xiao X."/>
            <person name="Hu G."/>
            <person name="Bao F."/>
            <person name="Hu Y."/>
            <person name="Wan P."/>
            <person name="Li L."/>
            <person name="Deng X."/>
            <person name="Kuang T."/>
            <person name="Xiang C."/>
            <person name="Zhu J.K."/>
            <person name="Oliver M.J."/>
            <person name="He Y."/>
        </authorList>
    </citation>
    <scope>NUCLEOTIDE SEQUENCE [LARGE SCALE GENOMIC DNA]</scope>
    <source>
        <strain evidence="3">cv. XS01</strain>
    </source>
</reference>
<dbReference type="SUPFAM" id="SSF48371">
    <property type="entry name" value="ARM repeat"/>
    <property type="match status" value="1"/>
</dbReference>
<keyword evidence="3" id="KW-1185">Reference proteome</keyword>
<dbReference type="PANTHER" id="PTHR10257">
    <property type="entry name" value="SERINE/THREONINE PROTEIN PHOSPHATASE 2A PP2A REGULATORY SUBUNIT B"/>
    <property type="match status" value="1"/>
</dbReference>
<name>A0A2Z7AGV9_9LAMI</name>
<dbReference type="Gene3D" id="1.25.10.10">
    <property type="entry name" value="Leucine-rich Repeat Variant"/>
    <property type="match status" value="1"/>
</dbReference>
<feature type="region of interest" description="Disordered" evidence="1">
    <location>
        <begin position="1"/>
        <end position="30"/>
    </location>
</feature>
<dbReference type="InterPro" id="IPR011989">
    <property type="entry name" value="ARM-like"/>
</dbReference>
<dbReference type="EMBL" id="KV015044">
    <property type="protein sequence ID" value="KZV20944.1"/>
    <property type="molecule type" value="Genomic_DNA"/>
</dbReference>
<sequence>MGAQRNRLKVYPNMGPQRSSRKDHPNRRPPSLKCLLDIDSGHRQAHSSWDHDEALTLISYCSYIYTFNDPSESPSQHDHKRDKLINLLSIIKSWKKSVPLGILPPLFTMISVNIFRPLPPPNAACIHSNLPEDDDLVATPAAAWLHLQIVYDILSRLIISLEPKVLSEYIDHPFILRLLTLFQSEDPRERDFLKNVFHRIYSKFLSSRSFMRKAMSDVLLNYVFDTEQRHCGIGDLLEIWGTIINGFSFPLKEEHKFFLTRVLIPLHRPKGMQSFHKQLAYCVYQFVEKEPVLGVAVVKGILRYWPRTNCPKEVLLIGELEELVENMGLEQYKILALPLCKQITKCLNSWNSQVAERALYIWNNEQFVKMASEAIDDVLPILVKGIESNLRWHWNRNVRELTKNVKEMLEEMEPYLYSKCLSQIDRSTYEVEMRQIQRWKRVEMAANVNQIIKDSECRRGDVRRQEVRAIQNW</sequence>
<gene>
    <name evidence="2" type="ORF">F511_37267</name>
</gene>
<dbReference type="InterPro" id="IPR002554">
    <property type="entry name" value="PP2A_B56"/>
</dbReference>
<dbReference type="GO" id="GO:0007165">
    <property type="term" value="P:signal transduction"/>
    <property type="evidence" value="ECO:0007669"/>
    <property type="project" value="InterPro"/>
</dbReference>
<organism evidence="2 3">
    <name type="scientific">Dorcoceras hygrometricum</name>
    <dbReference type="NCBI Taxonomy" id="472368"/>
    <lineage>
        <taxon>Eukaryota</taxon>
        <taxon>Viridiplantae</taxon>
        <taxon>Streptophyta</taxon>
        <taxon>Embryophyta</taxon>
        <taxon>Tracheophyta</taxon>
        <taxon>Spermatophyta</taxon>
        <taxon>Magnoliopsida</taxon>
        <taxon>eudicotyledons</taxon>
        <taxon>Gunneridae</taxon>
        <taxon>Pentapetalae</taxon>
        <taxon>asterids</taxon>
        <taxon>lamiids</taxon>
        <taxon>Lamiales</taxon>
        <taxon>Gesneriaceae</taxon>
        <taxon>Didymocarpoideae</taxon>
        <taxon>Trichosporeae</taxon>
        <taxon>Loxocarpinae</taxon>
        <taxon>Dorcoceras</taxon>
    </lineage>
</organism>
<dbReference type="InterPro" id="IPR016024">
    <property type="entry name" value="ARM-type_fold"/>
</dbReference>
<protein>
    <submittedName>
        <fullName evidence="2">Serine/threonine protein phosphatase 2A 57 kDa regulatory subunit B' beta isoform</fullName>
    </submittedName>
</protein>
<dbReference type="Pfam" id="PF01603">
    <property type="entry name" value="B56"/>
    <property type="match status" value="1"/>
</dbReference>
<proteinExistence type="predicted"/>
<dbReference type="Proteomes" id="UP000250235">
    <property type="component" value="Unassembled WGS sequence"/>
</dbReference>